<dbReference type="Gene3D" id="1.20.1250.20">
    <property type="entry name" value="MFS general substrate transporter like domains"/>
    <property type="match status" value="2"/>
</dbReference>
<dbReference type="RefSeq" id="XP_031561946.1">
    <property type="nucleotide sequence ID" value="XM_031706086.1"/>
</dbReference>
<evidence type="ECO:0000259" key="3">
    <source>
        <dbReference type="PROSITE" id="PS50850"/>
    </source>
</evidence>
<feature type="transmembrane region" description="Helical" evidence="2">
    <location>
        <begin position="247"/>
        <end position="269"/>
    </location>
</feature>
<feature type="transmembrane region" description="Helical" evidence="2">
    <location>
        <begin position="376"/>
        <end position="395"/>
    </location>
</feature>
<feature type="transmembrane region" description="Helical" evidence="2">
    <location>
        <begin position="16"/>
        <end position="36"/>
    </location>
</feature>
<dbReference type="InterPro" id="IPR011701">
    <property type="entry name" value="MFS"/>
</dbReference>
<dbReference type="InterPro" id="IPR036259">
    <property type="entry name" value="MFS_trans_sf"/>
</dbReference>
<accession>A0A6P8I360</accession>
<feature type="transmembrane region" description="Helical" evidence="2">
    <location>
        <begin position="141"/>
        <end position="160"/>
    </location>
</feature>
<dbReference type="CDD" id="cd17352">
    <property type="entry name" value="MFS_MCT_SLC16"/>
    <property type="match status" value="1"/>
</dbReference>
<feature type="transmembrane region" description="Helical" evidence="2">
    <location>
        <begin position="339"/>
        <end position="364"/>
    </location>
</feature>
<dbReference type="InParanoid" id="A0A6P8I360"/>
<feature type="transmembrane region" description="Helical" evidence="2">
    <location>
        <begin position="172"/>
        <end position="193"/>
    </location>
</feature>
<dbReference type="SUPFAM" id="SSF103473">
    <property type="entry name" value="MFS general substrate transporter"/>
    <property type="match status" value="1"/>
</dbReference>
<dbReference type="InterPro" id="IPR050327">
    <property type="entry name" value="Proton-linked_MCT"/>
</dbReference>
<sequence>MVEKANGVGEISKRSWIVCGASFLVQFIVFGLQNSFGILFTPLLDAFHSDELRTAWLGTLAFTLMYFLGPIMTVLCQRFGCHSVALVGSCLASVSLLTSSFVTDFGLLFITYGICWGVGTSMCFYSSLVTLNNHFKRRLSLAYGLAMAGAGFGLPVISKLQSMIILKHGWRFSLRVFSSSGIVLFLCGCIFAIPTSSLPKGTKEPLGKKVVNVFTSRRSWYKRCLIFTRNGIKLFFDYELFTRSRALSVWTLSLSLILSGYFVPFVFLVRMASDVGIPQPQSALLIGYIAISQAISKIIFGQVGDVEATSRITILQIFALISAVNTTLCPLAYNYACFLVFVIVFGICDGCFAVMFSMGTHLIVGDKDMPRAFGNVCCIVALVQAVGTPLAGLIYDIFGEYSIAFFISGGLSTLGVSVMFLVPLLLNSRQQPQNIGPIRTEISCLQEQRTPLETSQV</sequence>
<feature type="transmembrane region" description="Helical" evidence="2">
    <location>
        <begin position="401"/>
        <end position="426"/>
    </location>
</feature>
<keyword evidence="4" id="KW-1185">Reference proteome</keyword>
<dbReference type="GeneID" id="116297791"/>
<feature type="transmembrane region" description="Helical" evidence="2">
    <location>
        <begin position="312"/>
        <end position="333"/>
    </location>
</feature>
<organism evidence="4 5">
    <name type="scientific">Actinia tenebrosa</name>
    <name type="common">Australian red waratah sea anemone</name>
    <dbReference type="NCBI Taxonomy" id="6105"/>
    <lineage>
        <taxon>Eukaryota</taxon>
        <taxon>Metazoa</taxon>
        <taxon>Cnidaria</taxon>
        <taxon>Anthozoa</taxon>
        <taxon>Hexacorallia</taxon>
        <taxon>Actiniaria</taxon>
        <taxon>Actiniidae</taxon>
        <taxon>Actinia</taxon>
    </lineage>
</organism>
<keyword evidence="2" id="KW-1133">Transmembrane helix</keyword>
<feature type="transmembrane region" description="Helical" evidence="2">
    <location>
        <begin position="281"/>
        <end position="300"/>
    </location>
</feature>
<keyword evidence="2" id="KW-0812">Transmembrane</keyword>
<dbReference type="Proteomes" id="UP000515163">
    <property type="component" value="Unplaced"/>
</dbReference>
<dbReference type="KEGG" id="aten:116297791"/>
<dbReference type="GO" id="GO:0022857">
    <property type="term" value="F:transmembrane transporter activity"/>
    <property type="evidence" value="ECO:0007669"/>
    <property type="project" value="InterPro"/>
</dbReference>
<dbReference type="PROSITE" id="PS50850">
    <property type="entry name" value="MFS"/>
    <property type="match status" value="1"/>
</dbReference>
<evidence type="ECO:0000256" key="1">
    <source>
        <dbReference type="ARBA" id="ARBA00004141"/>
    </source>
</evidence>
<feature type="domain" description="Major facilitator superfamily (MFS) profile" evidence="3">
    <location>
        <begin position="239"/>
        <end position="457"/>
    </location>
</feature>
<dbReference type="OrthoDB" id="6499973at2759"/>
<dbReference type="GO" id="GO:0016020">
    <property type="term" value="C:membrane"/>
    <property type="evidence" value="ECO:0007669"/>
    <property type="project" value="UniProtKB-SubCell"/>
</dbReference>
<reference evidence="5" key="1">
    <citation type="submission" date="2025-08" db="UniProtKB">
        <authorList>
            <consortium name="RefSeq"/>
        </authorList>
    </citation>
    <scope>IDENTIFICATION</scope>
    <source>
        <tissue evidence="5">Tentacle</tissue>
    </source>
</reference>
<protein>
    <submittedName>
        <fullName evidence="5">Monocarboxylate transporter 10-like</fullName>
    </submittedName>
</protein>
<dbReference type="PANTHER" id="PTHR11360">
    <property type="entry name" value="MONOCARBOXYLATE TRANSPORTER"/>
    <property type="match status" value="1"/>
</dbReference>
<evidence type="ECO:0000313" key="5">
    <source>
        <dbReference type="RefSeq" id="XP_031561946.1"/>
    </source>
</evidence>
<dbReference type="PANTHER" id="PTHR11360:SF251">
    <property type="entry name" value="MAJOR FACILITATOR SUPERFAMILY (MFS) PROFILE DOMAIN-CONTAINING PROTEIN"/>
    <property type="match status" value="1"/>
</dbReference>
<feature type="transmembrane region" description="Helical" evidence="2">
    <location>
        <begin position="83"/>
        <end position="103"/>
    </location>
</feature>
<dbReference type="InterPro" id="IPR020846">
    <property type="entry name" value="MFS_dom"/>
</dbReference>
<comment type="subcellular location">
    <subcellularLocation>
        <location evidence="1">Membrane</location>
        <topology evidence="1">Multi-pass membrane protein</topology>
    </subcellularLocation>
</comment>
<feature type="transmembrane region" description="Helical" evidence="2">
    <location>
        <begin position="109"/>
        <end position="129"/>
    </location>
</feature>
<name>A0A6P8I360_ACTTE</name>
<proteinExistence type="predicted"/>
<evidence type="ECO:0000256" key="2">
    <source>
        <dbReference type="SAM" id="Phobius"/>
    </source>
</evidence>
<feature type="transmembrane region" description="Helical" evidence="2">
    <location>
        <begin position="56"/>
        <end position="76"/>
    </location>
</feature>
<dbReference type="Pfam" id="PF07690">
    <property type="entry name" value="MFS_1"/>
    <property type="match status" value="1"/>
</dbReference>
<keyword evidence="2" id="KW-0472">Membrane</keyword>
<evidence type="ECO:0000313" key="4">
    <source>
        <dbReference type="Proteomes" id="UP000515163"/>
    </source>
</evidence>
<gene>
    <name evidence="5" type="primary">LOC116297791</name>
</gene>
<dbReference type="AlphaFoldDB" id="A0A6P8I360"/>